<sequence length="208" mass="22862">MRVLGFLCAVGVFFSLLAAWFGPAMLKVSIESSLENALRSVLEPDQFESVAAREEFQKVSLERFEAAVRFSLSASMFAGMAAALGLMVQFFGFREKGTRFRFLGGFSCLFVSAFLVVSSLFAPTVTGGYAIRFGLLIARSEPDWTLAEQKARAERIQTGVDTQLRALLGSFSFHCVFLALSLGLLSREAFRREDLKGVHSALAEKDDS</sequence>
<keyword evidence="1" id="KW-1133">Transmembrane helix</keyword>
<organism evidence="2 3">
    <name type="scientific">Roseibacillus persicicus</name>
    <dbReference type="NCBI Taxonomy" id="454148"/>
    <lineage>
        <taxon>Bacteria</taxon>
        <taxon>Pseudomonadati</taxon>
        <taxon>Verrucomicrobiota</taxon>
        <taxon>Verrucomicrobiia</taxon>
        <taxon>Verrucomicrobiales</taxon>
        <taxon>Verrucomicrobiaceae</taxon>
        <taxon>Roseibacillus</taxon>
    </lineage>
</organism>
<protein>
    <submittedName>
        <fullName evidence="2">Uncharacterized protein</fullName>
    </submittedName>
</protein>
<feature type="transmembrane region" description="Helical" evidence="1">
    <location>
        <begin position="100"/>
        <end position="122"/>
    </location>
</feature>
<name>A0A918TUJ0_9BACT</name>
<feature type="transmembrane region" description="Helical" evidence="1">
    <location>
        <begin position="166"/>
        <end position="186"/>
    </location>
</feature>
<gene>
    <name evidence="2" type="ORF">GCM10007100_33390</name>
</gene>
<reference evidence="2" key="1">
    <citation type="journal article" date="2014" name="Int. J. Syst. Evol. Microbiol.">
        <title>Complete genome sequence of Corynebacterium casei LMG S-19264T (=DSM 44701T), isolated from a smear-ripened cheese.</title>
        <authorList>
            <consortium name="US DOE Joint Genome Institute (JGI-PGF)"/>
            <person name="Walter F."/>
            <person name="Albersmeier A."/>
            <person name="Kalinowski J."/>
            <person name="Ruckert C."/>
        </authorList>
    </citation>
    <scope>NUCLEOTIDE SEQUENCE</scope>
    <source>
        <strain evidence="2">KCTC 12988</strain>
    </source>
</reference>
<comment type="caution">
    <text evidence="2">The sequence shown here is derived from an EMBL/GenBank/DDBJ whole genome shotgun (WGS) entry which is preliminary data.</text>
</comment>
<dbReference type="AlphaFoldDB" id="A0A918TUJ0"/>
<keyword evidence="1" id="KW-0472">Membrane</keyword>
<accession>A0A918TUJ0</accession>
<dbReference type="Proteomes" id="UP000644507">
    <property type="component" value="Unassembled WGS sequence"/>
</dbReference>
<evidence type="ECO:0000313" key="3">
    <source>
        <dbReference type="Proteomes" id="UP000644507"/>
    </source>
</evidence>
<keyword evidence="1" id="KW-0812">Transmembrane</keyword>
<reference evidence="2" key="2">
    <citation type="submission" date="2020-09" db="EMBL/GenBank/DDBJ databases">
        <authorList>
            <person name="Sun Q."/>
            <person name="Kim S."/>
        </authorList>
    </citation>
    <scope>NUCLEOTIDE SEQUENCE</scope>
    <source>
        <strain evidence="2">KCTC 12988</strain>
    </source>
</reference>
<feature type="transmembrane region" description="Helical" evidence="1">
    <location>
        <begin position="66"/>
        <end position="88"/>
    </location>
</feature>
<keyword evidence="3" id="KW-1185">Reference proteome</keyword>
<proteinExistence type="predicted"/>
<evidence type="ECO:0000313" key="2">
    <source>
        <dbReference type="EMBL" id="GHC63207.1"/>
    </source>
</evidence>
<evidence type="ECO:0000256" key="1">
    <source>
        <dbReference type="SAM" id="Phobius"/>
    </source>
</evidence>
<dbReference type="EMBL" id="BMXI01000016">
    <property type="protein sequence ID" value="GHC63207.1"/>
    <property type="molecule type" value="Genomic_DNA"/>
</dbReference>